<feature type="compositionally biased region" description="Basic and acidic residues" evidence="1">
    <location>
        <begin position="7"/>
        <end position="35"/>
    </location>
</feature>
<feature type="compositionally biased region" description="Basic and acidic residues" evidence="1">
    <location>
        <begin position="435"/>
        <end position="454"/>
    </location>
</feature>
<name>A0A9K3L2D7_9STRA</name>
<feature type="region of interest" description="Disordered" evidence="1">
    <location>
        <begin position="603"/>
        <end position="654"/>
    </location>
</feature>
<sequence>MALLGFERFKQKGGKDGKPFPMKERSSSSSDRQDFDPFTSSPHKEILSGNKPLPLKQRTSSSSNHRDYNQKTWLSLLVLLKFREFFITVDHFSIWRRHMAWANDDGKDLRTYITQRYASNMVFMSLLLSTELGVLFNSAHVTTEVRENLVNSKHGSISFWAGLLIIISALFTILSLISTFTAWAMVSSIDEVNAHCILRSSIGQYAAELPGRLIVCSIYSFLISFMLFFFLLLPIGFWSILLLVCTSAMFFHVVSVFSGFGRIIMHSGAMSKQRIFSPEYEEFLVPESLHSNLLKKAKCNLAHNTSIIRQYRRKQQPINRSLEEEQLWEHLSGKRDNHHFSSAVFENPDAPIANRSRADSTVRFADEEEGLKSKDESSFPSNRVVRTGSISGNLKQSSYLGQHHRTTTPLSALSEGTHRSSISEITFDTPRPKIPPKERGPRLPPAFHRDESSVRDVSTASLEQWLQGASHDTILTNQDGSKSAKKSGEDGKKNEIQSIHAASPQLPDDSLPPSSFNSSRLDAVTNKSANQTLSVLHQTESDSVYSHDQLSTSSGARSDKLLSEEERFAMDYGDFDSDEDEFNRLNNGEYNYSANSHQVENYRGVTNSEDERSRLLGNFQNRNGFYSGEPPVPQNDLPIPRSTLKRSSSKQESL</sequence>
<dbReference type="EMBL" id="JAGRRH010000016">
    <property type="protein sequence ID" value="KAG7353556.1"/>
    <property type="molecule type" value="Genomic_DNA"/>
</dbReference>
<feature type="region of interest" description="Disordered" evidence="1">
    <location>
        <begin position="471"/>
        <end position="494"/>
    </location>
</feature>
<reference evidence="3" key="2">
    <citation type="submission" date="2021-04" db="EMBL/GenBank/DDBJ databases">
        <authorList>
            <person name="Podell S."/>
        </authorList>
    </citation>
    <scope>NUCLEOTIDE SEQUENCE</scope>
    <source>
        <strain evidence="3">Hildebrandi</strain>
    </source>
</reference>
<feature type="transmembrane region" description="Helical" evidence="2">
    <location>
        <begin position="157"/>
        <end position="177"/>
    </location>
</feature>
<evidence type="ECO:0000256" key="1">
    <source>
        <dbReference type="SAM" id="MobiDB-lite"/>
    </source>
</evidence>
<keyword evidence="2" id="KW-0812">Transmembrane</keyword>
<dbReference type="OrthoDB" id="206447at2759"/>
<protein>
    <submittedName>
        <fullName evidence="3">Uncharacterized protein</fullName>
    </submittedName>
</protein>
<feature type="transmembrane region" description="Helical" evidence="2">
    <location>
        <begin position="117"/>
        <end position="137"/>
    </location>
</feature>
<feature type="transmembrane region" description="Helical" evidence="2">
    <location>
        <begin position="209"/>
        <end position="231"/>
    </location>
</feature>
<keyword evidence="2" id="KW-1133">Transmembrane helix</keyword>
<keyword evidence="4" id="KW-1185">Reference proteome</keyword>
<keyword evidence="2" id="KW-0472">Membrane</keyword>
<organism evidence="3 4">
    <name type="scientific">Nitzschia inconspicua</name>
    <dbReference type="NCBI Taxonomy" id="303405"/>
    <lineage>
        <taxon>Eukaryota</taxon>
        <taxon>Sar</taxon>
        <taxon>Stramenopiles</taxon>
        <taxon>Ochrophyta</taxon>
        <taxon>Bacillariophyta</taxon>
        <taxon>Bacillariophyceae</taxon>
        <taxon>Bacillariophycidae</taxon>
        <taxon>Bacillariales</taxon>
        <taxon>Bacillariaceae</taxon>
        <taxon>Nitzschia</taxon>
    </lineage>
</organism>
<feature type="region of interest" description="Disordered" evidence="1">
    <location>
        <begin position="538"/>
        <end position="559"/>
    </location>
</feature>
<comment type="caution">
    <text evidence="3">The sequence shown here is derived from an EMBL/GenBank/DDBJ whole genome shotgun (WGS) entry which is preliminary data.</text>
</comment>
<feature type="transmembrane region" description="Helical" evidence="2">
    <location>
        <begin position="237"/>
        <end position="264"/>
    </location>
</feature>
<dbReference type="Proteomes" id="UP000693970">
    <property type="component" value="Unassembled WGS sequence"/>
</dbReference>
<evidence type="ECO:0000256" key="2">
    <source>
        <dbReference type="SAM" id="Phobius"/>
    </source>
</evidence>
<proteinExistence type="predicted"/>
<feature type="region of interest" description="Disordered" evidence="1">
    <location>
        <begin position="364"/>
        <end position="459"/>
    </location>
</feature>
<accession>A0A9K3L2D7</accession>
<feature type="compositionally biased region" description="Polar residues" evidence="1">
    <location>
        <begin position="538"/>
        <end position="556"/>
    </location>
</feature>
<evidence type="ECO:0000313" key="4">
    <source>
        <dbReference type="Proteomes" id="UP000693970"/>
    </source>
</evidence>
<dbReference type="AlphaFoldDB" id="A0A9K3L2D7"/>
<evidence type="ECO:0000313" key="3">
    <source>
        <dbReference type="EMBL" id="KAG7353556.1"/>
    </source>
</evidence>
<gene>
    <name evidence="3" type="ORF">IV203_002911</name>
</gene>
<reference evidence="3" key="1">
    <citation type="journal article" date="2021" name="Sci. Rep.">
        <title>Diploid genomic architecture of Nitzschia inconspicua, an elite biomass production diatom.</title>
        <authorList>
            <person name="Oliver A."/>
            <person name="Podell S."/>
            <person name="Pinowska A."/>
            <person name="Traller J.C."/>
            <person name="Smith S.R."/>
            <person name="McClure R."/>
            <person name="Beliaev A."/>
            <person name="Bohutskyi P."/>
            <person name="Hill E.A."/>
            <person name="Rabines A."/>
            <person name="Zheng H."/>
            <person name="Allen L.Z."/>
            <person name="Kuo A."/>
            <person name="Grigoriev I.V."/>
            <person name="Allen A.E."/>
            <person name="Hazlebeck D."/>
            <person name="Allen E.E."/>
        </authorList>
    </citation>
    <scope>NUCLEOTIDE SEQUENCE</scope>
    <source>
        <strain evidence="3">Hildebrandi</strain>
    </source>
</reference>
<feature type="region of interest" description="Disordered" evidence="1">
    <location>
        <begin position="1"/>
        <end position="66"/>
    </location>
</feature>
<feature type="compositionally biased region" description="Polar residues" evidence="1">
    <location>
        <begin position="388"/>
        <end position="400"/>
    </location>
</feature>